<sequence>MLPHAPGVQMANIPEDGVTLKEDTDDANPDKRNPQALKDKQIEADNEFEDPKSGNKDISNGKEDEAMDTSEAKETTPTTNNSASSPSASSPANTFHLLLIIANKSL</sequence>
<evidence type="ECO:0000256" key="1">
    <source>
        <dbReference type="SAM" id="MobiDB-lite"/>
    </source>
</evidence>
<name>A0A7T8KM60_CALRO</name>
<organism evidence="2 3">
    <name type="scientific">Caligus rogercresseyi</name>
    <name type="common">Sea louse</name>
    <dbReference type="NCBI Taxonomy" id="217165"/>
    <lineage>
        <taxon>Eukaryota</taxon>
        <taxon>Metazoa</taxon>
        <taxon>Ecdysozoa</taxon>
        <taxon>Arthropoda</taxon>
        <taxon>Crustacea</taxon>
        <taxon>Multicrustacea</taxon>
        <taxon>Hexanauplia</taxon>
        <taxon>Copepoda</taxon>
        <taxon>Siphonostomatoida</taxon>
        <taxon>Caligidae</taxon>
        <taxon>Caligus</taxon>
    </lineage>
</organism>
<proteinExistence type="predicted"/>
<accession>A0A7T8KM60</accession>
<dbReference type="Proteomes" id="UP000595437">
    <property type="component" value="Chromosome 2"/>
</dbReference>
<protein>
    <submittedName>
        <fullName evidence="2">Histone deacetylase</fullName>
    </submittedName>
</protein>
<dbReference type="AlphaFoldDB" id="A0A7T8KM60"/>
<evidence type="ECO:0000313" key="2">
    <source>
        <dbReference type="EMBL" id="QQP58298.1"/>
    </source>
</evidence>
<dbReference type="EMBL" id="CP045891">
    <property type="protein sequence ID" value="QQP58298.1"/>
    <property type="molecule type" value="Genomic_DNA"/>
</dbReference>
<reference evidence="3" key="1">
    <citation type="submission" date="2021-01" db="EMBL/GenBank/DDBJ databases">
        <title>Caligus Genome Assembly.</title>
        <authorList>
            <person name="Gallardo-Escarate C."/>
        </authorList>
    </citation>
    <scope>NUCLEOTIDE SEQUENCE [LARGE SCALE GENOMIC DNA]</scope>
</reference>
<feature type="non-terminal residue" evidence="2">
    <location>
        <position position="106"/>
    </location>
</feature>
<gene>
    <name evidence="2" type="ORF">FKW44_003565</name>
</gene>
<feature type="region of interest" description="Disordered" evidence="1">
    <location>
        <begin position="1"/>
        <end position="94"/>
    </location>
</feature>
<evidence type="ECO:0000313" key="3">
    <source>
        <dbReference type="Proteomes" id="UP000595437"/>
    </source>
</evidence>
<feature type="compositionally biased region" description="Low complexity" evidence="1">
    <location>
        <begin position="75"/>
        <end position="94"/>
    </location>
</feature>
<keyword evidence="3" id="KW-1185">Reference proteome</keyword>
<feature type="compositionally biased region" description="Basic and acidic residues" evidence="1">
    <location>
        <begin position="18"/>
        <end position="74"/>
    </location>
</feature>